<dbReference type="PROSITE" id="PS00138">
    <property type="entry name" value="SUBTILASE_SER"/>
    <property type="match status" value="1"/>
</dbReference>
<dbReference type="SUPFAM" id="SSF52743">
    <property type="entry name" value="Subtilisin-like"/>
    <property type="match status" value="1"/>
</dbReference>
<evidence type="ECO:0000256" key="4">
    <source>
        <dbReference type="PIRSR" id="PIRSR615500-1"/>
    </source>
</evidence>
<gene>
    <name evidence="7" type="ORF">CLV84_2867</name>
</gene>
<evidence type="ECO:0000313" key="7">
    <source>
        <dbReference type="EMBL" id="PPK85954.1"/>
    </source>
</evidence>
<dbReference type="InterPro" id="IPR023828">
    <property type="entry name" value="Peptidase_S8_Ser-AS"/>
</dbReference>
<keyword evidence="8" id="KW-1185">Reference proteome</keyword>
<dbReference type="PROSITE" id="PS51724">
    <property type="entry name" value="SPOR"/>
    <property type="match status" value="1"/>
</dbReference>
<dbReference type="InterPro" id="IPR015500">
    <property type="entry name" value="Peptidase_S8_subtilisin-rel"/>
</dbReference>
<feature type="active site" description="Charge relay system" evidence="4 5">
    <location>
        <position position="255"/>
    </location>
</feature>
<evidence type="ECO:0000259" key="6">
    <source>
        <dbReference type="PROSITE" id="PS51724"/>
    </source>
</evidence>
<dbReference type="InterPro" id="IPR007730">
    <property type="entry name" value="SPOR-like_dom"/>
</dbReference>
<dbReference type="SUPFAM" id="SSF110997">
    <property type="entry name" value="Sporulation related repeat"/>
    <property type="match status" value="1"/>
</dbReference>
<sequence>MGTMDRRQGAANLKLRKSSDLVGLKTAGSERPPGAEREILSDLGGFSVVRLAGDVESGLNALRRASSVVVGSHVYFAEGDNRPLVPTGVIYCELADGVGEEESSRLFDRLGLEVVERREGATVVLRVTDRSRNPLAMSQELEGLAMVREAVPDLDVPLEQYFSEPRDGLFPEQWAMDNQGRIPGVPDYPTKPGADAGVRAAWRKLDNLGGSDIIIAVIDNGFELDHPDLSGKSVAPLTVSSGAAGVPEGLAYGTHGTPCASLALAPANGTGIVGAAPNARLMPLHGLTYSVFLTERMFDHCRNSGADIISCSWGTIDDRYRPGKRHELAIRKALTEGRGGKGCIVLFAAGNEGAARVNYYGKLEGVITVGASTSGDTHPAYSNRGEGLSVVAPSDGGWPVLAARCSWDPGQRELPAEKQYYVDGRDRGPYHKHFGGTSAATPLVAGICALLLSANPELTAVQVKRILEQTADKIGNRAGYDSRGWSPQFGFGRVNAGRAVTEALRLRNVAPAPAPPPPPVAGTYRLDVEPVQTKGFGLQVGAYGNYNNVVATVAALKARFGLPVVVEEVGGLHKIVVGTFATAAAARSRIEELRDAGYRPFVKDLSTLS</sequence>
<dbReference type="PROSITE" id="PS00137">
    <property type="entry name" value="SUBTILASE_HIS"/>
    <property type="match status" value="1"/>
</dbReference>
<evidence type="ECO:0000256" key="1">
    <source>
        <dbReference type="ARBA" id="ARBA00022670"/>
    </source>
</evidence>
<dbReference type="Gene3D" id="3.30.70.1070">
    <property type="entry name" value="Sporulation related repeat"/>
    <property type="match status" value="1"/>
</dbReference>
<feature type="active site" description="Charge relay system" evidence="4 5">
    <location>
        <position position="438"/>
    </location>
</feature>
<evidence type="ECO:0000256" key="3">
    <source>
        <dbReference type="ARBA" id="ARBA00022825"/>
    </source>
</evidence>
<dbReference type="InterPro" id="IPR036680">
    <property type="entry name" value="SPOR-like_sf"/>
</dbReference>
<dbReference type="Pfam" id="PF05036">
    <property type="entry name" value="SPOR"/>
    <property type="match status" value="1"/>
</dbReference>
<evidence type="ECO:0000256" key="2">
    <source>
        <dbReference type="ARBA" id="ARBA00022801"/>
    </source>
</evidence>
<protein>
    <submittedName>
        <fullName evidence="7">Subtilisin family serine protease</fullName>
    </submittedName>
</protein>
<keyword evidence="3 5" id="KW-0720">Serine protease</keyword>
<feature type="domain" description="SPOR" evidence="6">
    <location>
        <begin position="530"/>
        <end position="605"/>
    </location>
</feature>
<dbReference type="GO" id="GO:0016020">
    <property type="term" value="C:membrane"/>
    <property type="evidence" value="ECO:0007669"/>
    <property type="project" value="TreeGrafter"/>
</dbReference>
<reference evidence="7 8" key="1">
    <citation type="submission" date="2018-02" db="EMBL/GenBank/DDBJ databases">
        <title>Genomic Encyclopedia of Archaeal and Bacterial Type Strains, Phase II (KMG-II): from individual species to whole genera.</title>
        <authorList>
            <person name="Goeker M."/>
        </authorList>
    </citation>
    <scope>NUCLEOTIDE SEQUENCE [LARGE SCALE GENOMIC DNA]</scope>
    <source>
        <strain evidence="7 8">DSM 29526</strain>
    </source>
</reference>
<dbReference type="Gene3D" id="3.40.50.200">
    <property type="entry name" value="Peptidase S8/S53 domain"/>
    <property type="match status" value="1"/>
</dbReference>
<accession>A0A2S6I446</accession>
<dbReference type="EMBL" id="PTJC01000006">
    <property type="protein sequence ID" value="PPK85954.1"/>
    <property type="molecule type" value="Genomic_DNA"/>
</dbReference>
<dbReference type="Proteomes" id="UP000237662">
    <property type="component" value="Unassembled WGS sequence"/>
</dbReference>
<dbReference type="InterPro" id="IPR022398">
    <property type="entry name" value="Peptidase_S8_His-AS"/>
</dbReference>
<dbReference type="OrthoDB" id="1489355at2"/>
<proteinExistence type="inferred from homology"/>
<dbReference type="PANTHER" id="PTHR42884:SF14">
    <property type="entry name" value="NEUROENDOCRINE CONVERTASE 1"/>
    <property type="match status" value="1"/>
</dbReference>
<evidence type="ECO:0000313" key="8">
    <source>
        <dbReference type="Proteomes" id="UP000237662"/>
    </source>
</evidence>
<organism evidence="7 8">
    <name type="scientific">Neolewinella xylanilytica</name>
    <dbReference type="NCBI Taxonomy" id="1514080"/>
    <lineage>
        <taxon>Bacteria</taxon>
        <taxon>Pseudomonadati</taxon>
        <taxon>Bacteroidota</taxon>
        <taxon>Saprospiria</taxon>
        <taxon>Saprospirales</taxon>
        <taxon>Lewinellaceae</taxon>
        <taxon>Neolewinella</taxon>
    </lineage>
</organism>
<keyword evidence="1 5" id="KW-0645">Protease</keyword>
<feature type="active site" description="Charge relay system" evidence="4 5">
    <location>
        <position position="219"/>
    </location>
</feature>
<dbReference type="AlphaFoldDB" id="A0A2S6I446"/>
<comment type="caution">
    <text evidence="7">The sequence shown here is derived from an EMBL/GenBank/DDBJ whole genome shotgun (WGS) entry which is preliminary data.</text>
</comment>
<keyword evidence="2 5" id="KW-0378">Hydrolase</keyword>
<dbReference type="InterPro" id="IPR036852">
    <property type="entry name" value="Peptidase_S8/S53_dom_sf"/>
</dbReference>
<evidence type="ECO:0000256" key="5">
    <source>
        <dbReference type="PROSITE-ProRule" id="PRU01240"/>
    </source>
</evidence>
<dbReference type="Pfam" id="PF00082">
    <property type="entry name" value="Peptidase_S8"/>
    <property type="match status" value="1"/>
</dbReference>
<dbReference type="PROSITE" id="PS51892">
    <property type="entry name" value="SUBTILASE"/>
    <property type="match status" value="1"/>
</dbReference>
<dbReference type="GO" id="GO:0004252">
    <property type="term" value="F:serine-type endopeptidase activity"/>
    <property type="evidence" value="ECO:0007669"/>
    <property type="project" value="UniProtKB-UniRule"/>
</dbReference>
<name>A0A2S6I446_9BACT</name>
<dbReference type="GO" id="GO:0016485">
    <property type="term" value="P:protein processing"/>
    <property type="evidence" value="ECO:0007669"/>
    <property type="project" value="TreeGrafter"/>
</dbReference>
<dbReference type="PRINTS" id="PR00723">
    <property type="entry name" value="SUBTILISIN"/>
</dbReference>
<comment type="similarity">
    <text evidence="5">Belongs to the peptidase S8 family.</text>
</comment>
<dbReference type="InterPro" id="IPR000209">
    <property type="entry name" value="Peptidase_S8/S53_dom"/>
</dbReference>
<dbReference type="GO" id="GO:0042834">
    <property type="term" value="F:peptidoglycan binding"/>
    <property type="evidence" value="ECO:0007669"/>
    <property type="project" value="InterPro"/>
</dbReference>
<dbReference type="PANTHER" id="PTHR42884">
    <property type="entry name" value="PROPROTEIN CONVERTASE SUBTILISIN/KEXIN-RELATED"/>
    <property type="match status" value="1"/>
</dbReference>